<evidence type="ECO:0000256" key="10">
    <source>
        <dbReference type="SAM" id="MobiDB-lite"/>
    </source>
</evidence>
<evidence type="ECO:0000313" key="12">
    <source>
        <dbReference type="EMBL" id="RMX81707.1"/>
    </source>
</evidence>
<reference evidence="12 13" key="1">
    <citation type="journal article" date="2018" name="BMC Genomics">
        <title>Genomic evidence for intraspecific hybridization in a clonal and extremely halotolerant yeast.</title>
        <authorList>
            <person name="Gostincar C."/>
            <person name="Stajich J.E."/>
            <person name="Zupancic J."/>
            <person name="Zalar P."/>
            <person name="Gunde-Cimerman N."/>
        </authorList>
    </citation>
    <scope>NUCLEOTIDE SEQUENCE [LARGE SCALE GENOMIC DNA]</scope>
    <source>
        <strain evidence="12 13">EXF-6656</strain>
    </source>
</reference>
<proteinExistence type="predicted"/>
<evidence type="ECO:0000256" key="9">
    <source>
        <dbReference type="ARBA" id="ARBA00034075"/>
    </source>
</evidence>
<feature type="region of interest" description="Disordered" evidence="10">
    <location>
        <begin position="18"/>
        <end position="41"/>
    </location>
</feature>
<comment type="catalytic activity">
    <reaction evidence="9">
        <text>feruloyl-polysaccharide + H2O = ferulate + polysaccharide.</text>
        <dbReference type="EC" id="3.1.1.73"/>
    </reaction>
</comment>
<dbReference type="Proteomes" id="UP000281245">
    <property type="component" value="Unassembled WGS sequence"/>
</dbReference>
<dbReference type="GO" id="GO:0005576">
    <property type="term" value="C:extracellular region"/>
    <property type="evidence" value="ECO:0007669"/>
    <property type="project" value="UniProtKB-SubCell"/>
</dbReference>
<dbReference type="InterPro" id="IPR043595">
    <property type="entry name" value="FaeB/C/D"/>
</dbReference>
<dbReference type="OrthoDB" id="424610at2759"/>
<dbReference type="Gene3D" id="3.40.50.1820">
    <property type="entry name" value="alpha/beta hydrolase"/>
    <property type="match status" value="1"/>
</dbReference>
<comment type="caution">
    <text evidence="12">The sequence shown here is derived from an EMBL/GenBank/DDBJ whole genome shotgun (WGS) entry which is preliminary data.</text>
</comment>
<dbReference type="GO" id="GO:0045493">
    <property type="term" value="P:xylan catabolic process"/>
    <property type="evidence" value="ECO:0007669"/>
    <property type="project" value="UniProtKB-KW"/>
</dbReference>
<dbReference type="PANTHER" id="PTHR38050">
    <property type="match status" value="1"/>
</dbReference>
<evidence type="ECO:0000256" key="1">
    <source>
        <dbReference type="ARBA" id="ARBA00004613"/>
    </source>
</evidence>
<dbReference type="PANTHER" id="PTHR38050:SF2">
    <property type="entry name" value="FERULOYL ESTERASE C-RELATED"/>
    <property type="match status" value="1"/>
</dbReference>
<dbReference type="InterPro" id="IPR029058">
    <property type="entry name" value="AB_hydrolase_fold"/>
</dbReference>
<evidence type="ECO:0000256" key="11">
    <source>
        <dbReference type="SAM" id="SignalP"/>
    </source>
</evidence>
<accession>A0A3M6WT07</accession>
<evidence type="ECO:0000313" key="13">
    <source>
        <dbReference type="Proteomes" id="UP000281245"/>
    </source>
</evidence>
<evidence type="ECO:0000256" key="2">
    <source>
        <dbReference type="ARBA" id="ARBA00013091"/>
    </source>
</evidence>
<evidence type="ECO:0000256" key="7">
    <source>
        <dbReference type="ARBA" id="ARBA00023277"/>
    </source>
</evidence>
<dbReference type="VEuPathDB" id="FungiDB:BTJ68_14755"/>
<organism evidence="12 13">
    <name type="scientific">Hortaea werneckii</name>
    <name type="common">Black yeast</name>
    <name type="synonym">Cladosporium werneckii</name>
    <dbReference type="NCBI Taxonomy" id="91943"/>
    <lineage>
        <taxon>Eukaryota</taxon>
        <taxon>Fungi</taxon>
        <taxon>Dikarya</taxon>
        <taxon>Ascomycota</taxon>
        <taxon>Pezizomycotina</taxon>
        <taxon>Dothideomycetes</taxon>
        <taxon>Dothideomycetidae</taxon>
        <taxon>Mycosphaerellales</taxon>
        <taxon>Teratosphaeriaceae</taxon>
        <taxon>Hortaea</taxon>
    </lineage>
</organism>
<dbReference type="SUPFAM" id="SSF53474">
    <property type="entry name" value="alpha/beta-Hydrolases"/>
    <property type="match status" value="1"/>
</dbReference>
<keyword evidence="8" id="KW-0624">Polysaccharide degradation</keyword>
<evidence type="ECO:0000256" key="8">
    <source>
        <dbReference type="ARBA" id="ARBA00023326"/>
    </source>
</evidence>
<feature type="signal peptide" evidence="11">
    <location>
        <begin position="1"/>
        <end position="17"/>
    </location>
</feature>
<evidence type="ECO:0000256" key="6">
    <source>
        <dbReference type="ARBA" id="ARBA00022801"/>
    </source>
</evidence>
<evidence type="ECO:0000256" key="5">
    <source>
        <dbReference type="ARBA" id="ARBA00022729"/>
    </source>
</evidence>
<name>A0A3M6WT07_HORWE</name>
<feature type="region of interest" description="Disordered" evidence="10">
    <location>
        <begin position="202"/>
        <end position="229"/>
    </location>
</feature>
<keyword evidence="6" id="KW-0378">Hydrolase</keyword>
<dbReference type="GO" id="GO:0030600">
    <property type="term" value="F:feruloyl esterase activity"/>
    <property type="evidence" value="ECO:0007669"/>
    <property type="project" value="UniProtKB-EC"/>
</dbReference>
<sequence length="229" mass="24847">MEKLIWATAALALSTSAVPDRSDQSNGCGKHDHSPGFHTQNANGNLSIESGGLTRYYAVQVPPHYCSSKSHGLIIDYHGAGGNPTQQWKNSQYYNYQRSENYVIVYPQGYDTHWQGPSYATEGVDDLQFTSDLLAHMESEYCIDSSRVYASGKSNGGGFVDLLACSDAGDAFAAFAMASAALYTDTSLDSCTKRRAILESHGDRDTTIPYHPEEPGSGGELPDVGNWVE</sequence>
<dbReference type="EC" id="3.1.1.73" evidence="2"/>
<keyword evidence="5 11" id="KW-0732">Signal</keyword>
<comment type="subcellular location">
    <subcellularLocation>
        <location evidence="1">Secreted</location>
    </subcellularLocation>
</comment>
<keyword evidence="3" id="KW-0964">Secreted</keyword>
<evidence type="ECO:0000256" key="4">
    <source>
        <dbReference type="ARBA" id="ARBA00022651"/>
    </source>
</evidence>
<evidence type="ECO:0000256" key="3">
    <source>
        <dbReference type="ARBA" id="ARBA00022525"/>
    </source>
</evidence>
<protein>
    <recommendedName>
        <fullName evidence="2">feruloyl esterase</fullName>
        <ecNumber evidence="2">3.1.1.73</ecNumber>
    </recommendedName>
</protein>
<feature type="chain" id="PRO_5032669678" description="feruloyl esterase" evidence="11">
    <location>
        <begin position="18"/>
        <end position="229"/>
    </location>
</feature>
<keyword evidence="4" id="KW-0858">Xylan degradation</keyword>
<dbReference type="AlphaFoldDB" id="A0A3M6WT07"/>
<feature type="compositionally biased region" description="Basic and acidic residues" evidence="10">
    <location>
        <begin position="202"/>
        <end position="214"/>
    </location>
</feature>
<dbReference type="EMBL" id="QWIJ01000493">
    <property type="protein sequence ID" value="RMX81707.1"/>
    <property type="molecule type" value="Genomic_DNA"/>
</dbReference>
<gene>
    <name evidence="12" type="ORF">D0869_06608</name>
</gene>
<keyword evidence="7" id="KW-0119">Carbohydrate metabolism</keyword>